<evidence type="ECO:0000256" key="4">
    <source>
        <dbReference type="ARBA" id="ARBA00022840"/>
    </source>
</evidence>
<dbReference type="Pfam" id="PF00005">
    <property type="entry name" value="ABC_tran"/>
    <property type="match status" value="1"/>
</dbReference>
<name>A0ABW3FI15_9HYPH</name>
<comment type="caution">
    <text evidence="7">The sequence shown here is derived from an EMBL/GenBank/DDBJ whole genome shotgun (WGS) entry which is preliminary data.</text>
</comment>
<dbReference type="InterPro" id="IPR019734">
    <property type="entry name" value="TPR_rpt"/>
</dbReference>
<keyword evidence="2" id="KW-0813">Transport</keyword>
<protein>
    <submittedName>
        <fullName evidence="7">ATP-binding cassette domain-containing protein</fullName>
    </submittedName>
</protein>
<dbReference type="SMART" id="SM00028">
    <property type="entry name" value="TPR"/>
    <property type="match status" value="2"/>
</dbReference>
<feature type="repeat" description="TPR" evidence="5">
    <location>
        <begin position="278"/>
        <end position="311"/>
    </location>
</feature>
<keyword evidence="5" id="KW-0802">TPR repeat</keyword>
<proteinExistence type="inferred from homology"/>
<keyword evidence="3" id="KW-0547">Nucleotide-binding</keyword>
<evidence type="ECO:0000256" key="2">
    <source>
        <dbReference type="ARBA" id="ARBA00022448"/>
    </source>
</evidence>
<dbReference type="Proteomes" id="UP001597101">
    <property type="component" value="Unassembled WGS sequence"/>
</dbReference>
<dbReference type="GO" id="GO:0005524">
    <property type="term" value="F:ATP binding"/>
    <property type="evidence" value="ECO:0007669"/>
    <property type="project" value="UniProtKB-KW"/>
</dbReference>
<evidence type="ECO:0000313" key="8">
    <source>
        <dbReference type="Proteomes" id="UP001597101"/>
    </source>
</evidence>
<dbReference type="SUPFAM" id="SSF52540">
    <property type="entry name" value="P-loop containing nucleoside triphosphate hydrolases"/>
    <property type="match status" value="1"/>
</dbReference>
<accession>A0ABW3FI15</accession>
<organism evidence="7 8">
    <name type="scientific">Pseudahrensia aquimaris</name>
    <dbReference type="NCBI Taxonomy" id="744461"/>
    <lineage>
        <taxon>Bacteria</taxon>
        <taxon>Pseudomonadati</taxon>
        <taxon>Pseudomonadota</taxon>
        <taxon>Alphaproteobacteria</taxon>
        <taxon>Hyphomicrobiales</taxon>
        <taxon>Ahrensiaceae</taxon>
        <taxon>Pseudahrensia</taxon>
    </lineage>
</organism>
<evidence type="ECO:0000313" key="7">
    <source>
        <dbReference type="EMBL" id="MFD0916466.1"/>
    </source>
</evidence>
<dbReference type="Gene3D" id="3.40.50.300">
    <property type="entry name" value="P-loop containing nucleotide triphosphate hydrolases"/>
    <property type="match status" value="1"/>
</dbReference>
<evidence type="ECO:0000259" key="6">
    <source>
        <dbReference type="PROSITE" id="PS50893"/>
    </source>
</evidence>
<evidence type="ECO:0000256" key="1">
    <source>
        <dbReference type="ARBA" id="ARBA00005417"/>
    </source>
</evidence>
<feature type="domain" description="ABC transporter" evidence="6">
    <location>
        <begin position="26"/>
        <end position="252"/>
    </location>
</feature>
<dbReference type="InterPro" id="IPR027417">
    <property type="entry name" value="P-loop_NTPase"/>
</dbReference>
<evidence type="ECO:0000256" key="5">
    <source>
        <dbReference type="PROSITE-ProRule" id="PRU00339"/>
    </source>
</evidence>
<dbReference type="SMART" id="SM00382">
    <property type="entry name" value="AAA"/>
    <property type="match status" value="1"/>
</dbReference>
<keyword evidence="8" id="KW-1185">Reference proteome</keyword>
<dbReference type="Pfam" id="PF13414">
    <property type="entry name" value="TPR_11"/>
    <property type="match status" value="1"/>
</dbReference>
<dbReference type="InterPro" id="IPR003593">
    <property type="entry name" value="AAA+_ATPase"/>
</dbReference>
<dbReference type="PROSITE" id="PS50005">
    <property type="entry name" value="TPR"/>
    <property type="match status" value="1"/>
</dbReference>
<comment type="similarity">
    <text evidence="1">Belongs to the ABC transporter superfamily.</text>
</comment>
<dbReference type="PANTHER" id="PTHR46743">
    <property type="entry name" value="TEICHOIC ACIDS EXPORT ATP-BINDING PROTEIN TAGH"/>
    <property type="match status" value="1"/>
</dbReference>
<dbReference type="InterPro" id="IPR015860">
    <property type="entry name" value="ABC_transpr_TagH-like"/>
</dbReference>
<gene>
    <name evidence="7" type="ORF">ACFQ14_08610</name>
</gene>
<dbReference type="PROSITE" id="PS50893">
    <property type="entry name" value="ABC_TRANSPORTER_2"/>
    <property type="match status" value="1"/>
</dbReference>
<dbReference type="CDD" id="cd03220">
    <property type="entry name" value="ABC_KpsT_Wzt"/>
    <property type="match status" value="1"/>
</dbReference>
<dbReference type="RefSeq" id="WP_377212329.1">
    <property type="nucleotide sequence ID" value="NZ_JBHTJV010000006.1"/>
</dbReference>
<reference evidence="8" key="1">
    <citation type="journal article" date="2019" name="Int. J. Syst. Evol. Microbiol.">
        <title>The Global Catalogue of Microorganisms (GCM) 10K type strain sequencing project: providing services to taxonomists for standard genome sequencing and annotation.</title>
        <authorList>
            <consortium name="The Broad Institute Genomics Platform"/>
            <consortium name="The Broad Institute Genome Sequencing Center for Infectious Disease"/>
            <person name="Wu L."/>
            <person name="Ma J."/>
        </authorList>
    </citation>
    <scope>NUCLEOTIDE SEQUENCE [LARGE SCALE GENOMIC DNA]</scope>
    <source>
        <strain evidence="8">CCUG 60023</strain>
    </source>
</reference>
<dbReference type="EMBL" id="JBHTJV010000006">
    <property type="protein sequence ID" value="MFD0916466.1"/>
    <property type="molecule type" value="Genomic_DNA"/>
</dbReference>
<sequence length="371" mass="41055">MASIVAKDASVIFPLVGPDRRFAKPKEGEDIPVGGRILRGRDAGIVAIDKFSIELEDGDRLGIFGHNGSGKSTLLRLLAGIYPPTQGALEIVGSTAGMFSLNLGVNKEATGLENIRFKGLMRGMSHAEINEMIPEVAAFSELGDYLHLPVKTYSSGMVMRLMFATASMLKPDILLLDEWVSAGDGAFRQKADEYLQSMIETSSIVVIASQNDRKLREWSNKLVYLQRGIQGEVPEIPSGKFIPDREKLTGYQRALNNRAFEDALRRVGEVWPVTEAPYEFHFHRGTNFLRLQNLDEAQLEYLKALKIRPESPGLHNLLGKVLYRLGEPEKAFHHIKIALTTSDGAVGDIATIKKVASMANLTDELPTEYFI</sequence>
<dbReference type="InterPro" id="IPR003439">
    <property type="entry name" value="ABC_transporter-like_ATP-bd"/>
</dbReference>
<dbReference type="InterPro" id="IPR050683">
    <property type="entry name" value="Bact_Polysacc_Export_ATP-bd"/>
</dbReference>
<dbReference type="SUPFAM" id="SSF48452">
    <property type="entry name" value="TPR-like"/>
    <property type="match status" value="1"/>
</dbReference>
<dbReference type="InterPro" id="IPR011990">
    <property type="entry name" value="TPR-like_helical_dom_sf"/>
</dbReference>
<keyword evidence="4 7" id="KW-0067">ATP-binding</keyword>
<dbReference type="Gene3D" id="1.25.40.10">
    <property type="entry name" value="Tetratricopeptide repeat domain"/>
    <property type="match status" value="1"/>
</dbReference>
<dbReference type="PANTHER" id="PTHR46743:SF2">
    <property type="entry name" value="TEICHOIC ACIDS EXPORT ATP-BINDING PROTEIN TAGH"/>
    <property type="match status" value="1"/>
</dbReference>
<evidence type="ECO:0000256" key="3">
    <source>
        <dbReference type="ARBA" id="ARBA00022741"/>
    </source>
</evidence>